<dbReference type="STRING" id="52586.A0A0B1PGI4"/>
<dbReference type="OMA" id="GTNYYSH"/>
<sequence length="470" mass="53069">MPRKRFNTRYSKPASTTHSSLVSTVSSLSNKSYQQPTVNELIESLRRSDLASIRASSAIVNIPTLPPELRRLLAQPEIPVPRPRFRNSGPLDINLGTTAAGPAAPRSWLSGQLNCHPRSQEHNREKRNLSFHIDHLPGLFIIPKTSLREQCLRALARNWDFIKEYEKNYLAYLPTRLRSMLLSHIAVYGPKTGVGFSGLKNLIFLTDSETDDSYSSYRHNKNFSRLDLSGAIGSSLSIEQVLGLVRYKSENSAGSSNLSWEDNLDLSTSLSPPLSHLTHLSLSHPPTNVSWSALLSLVANLPTLTHLSLAYWPLPISVLKRKLAIFNDILNEDDKVYNRNQSTEVLDEYFSEATRVLRNLANRLPGLEYLDLTGCQSWFKVLVAYSTEDLYRGIEWGKSWTQLKTLKLNSGIEVTKESQDSEVQNRMQIYELAVAVENKIISLLRQAKIHGMKFSWINVIKDDLDNLSII</sequence>
<accession>A0A0B1PGI4</accession>
<comment type="caution">
    <text evidence="1">The sequence shown here is derived from an EMBL/GenBank/DDBJ whole genome shotgun (WGS) entry which is preliminary data.</text>
</comment>
<evidence type="ECO:0000313" key="1">
    <source>
        <dbReference type="EMBL" id="KHJ35976.1"/>
    </source>
</evidence>
<protein>
    <submittedName>
        <fullName evidence="1">Putative tafazzin</fullName>
    </submittedName>
</protein>
<dbReference type="HOGENOM" id="CLU_032824_1_0_1"/>
<keyword evidence="2" id="KW-1185">Reference proteome</keyword>
<proteinExistence type="predicted"/>
<dbReference type="EMBL" id="JNVN01000177">
    <property type="protein sequence ID" value="KHJ35976.1"/>
    <property type="molecule type" value="Genomic_DNA"/>
</dbReference>
<dbReference type="AlphaFoldDB" id="A0A0B1PGI4"/>
<name>A0A0B1PGI4_UNCNE</name>
<dbReference type="SUPFAM" id="SSF52047">
    <property type="entry name" value="RNI-like"/>
    <property type="match status" value="1"/>
</dbReference>
<dbReference type="Gene3D" id="3.80.10.10">
    <property type="entry name" value="Ribonuclease Inhibitor"/>
    <property type="match status" value="1"/>
</dbReference>
<reference evidence="1 2" key="1">
    <citation type="journal article" date="2014" name="BMC Genomics">
        <title>Adaptive genomic structural variation in the grape powdery mildew pathogen, Erysiphe necator.</title>
        <authorList>
            <person name="Jones L."/>
            <person name="Riaz S."/>
            <person name="Morales-Cruz A."/>
            <person name="Amrine K.C."/>
            <person name="McGuire B."/>
            <person name="Gubler W.D."/>
            <person name="Walker M.A."/>
            <person name="Cantu D."/>
        </authorList>
    </citation>
    <scope>NUCLEOTIDE SEQUENCE [LARGE SCALE GENOMIC DNA]</scope>
    <source>
        <strain evidence="2">c</strain>
    </source>
</reference>
<dbReference type="InterPro" id="IPR032675">
    <property type="entry name" value="LRR_dom_sf"/>
</dbReference>
<gene>
    <name evidence="1" type="ORF">EV44_g4803</name>
</gene>
<evidence type="ECO:0000313" key="2">
    <source>
        <dbReference type="Proteomes" id="UP000030854"/>
    </source>
</evidence>
<dbReference type="Proteomes" id="UP000030854">
    <property type="component" value="Unassembled WGS sequence"/>
</dbReference>
<organism evidence="1 2">
    <name type="scientific">Uncinula necator</name>
    <name type="common">Grape powdery mildew</name>
    <dbReference type="NCBI Taxonomy" id="52586"/>
    <lineage>
        <taxon>Eukaryota</taxon>
        <taxon>Fungi</taxon>
        <taxon>Dikarya</taxon>
        <taxon>Ascomycota</taxon>
        <taxon>Pezizomycotina</taxon>
        <taxon>Leotiomycetes</taxon>
        <taxon>Erysiphales</taxon>
        <taxon>Erysiphaceae</taxon>
        <taxon>Erysiphe</taxon>
    </lineage>
</organism>